<evidence type="ECO:0000256" key="3">
    <source>
        <dbReference type="ARBA" id="ARBA00012220"/>
    </source>
</evidence>
<dbReference type="EMBL" id="KL198094">
    <property type="protein sequence ID" value="KDQ08172.1"/>
    <property type="molecule type" value="Genomic_DNA"/>
</dbReference>
<dbReference type="UniPathway" id="UPA00142">
    <property type="reaction ID" value="UER00209"/>
</dbReference>
<evidence type="ECO:0000256" key="10">
    <source>
        <dbReference type="RuleBase" id="RU367135"/>
    </source>
</evidence>
<dbReference type="Gene3D" id="3.30.590.50">
    <property type="match status" value="2"/>
</dbReference>
<evidence type="ECO:0000313" key="13">
    <source>
        <dbReference type="Proteomes" id="UP000027195"/>
    </source>
</evidence>
<dbReference type="GO" id="GO:0005524">
    <property type="term" value="F:ATP binding"/>
    <property type="evidence" value="ECO:0007669"/>
    <property type="project" value="UniProtKB-UniRule"/>
</dbReference>
<dbReference type="STRING" id="930990.A0A067M8H1"/>
<keyword evidence="5 10" id="KW-0317">Glutathione biosynthesis</keyword>
<evidence type="ECO:0000256" key="1">
    <source>
        <dbReference type="ARBA" id="ARBA00005006"/>
    </source>
</evidence>
<keyword evidence="7 10" id="KW-0067">ATP-binding</keyword>
<dbReference type="AlphaFoldDB" id="A0A067M8H1"/>
<keyword evidence="4 10" id="KW-0436">Ligase</keyword>
<dbReference type="Proteomes" id="UP000027195">
    <property type="component" value="Unassembled WGS sequence"/>
</dbReference>
<dbReference type="FunCoup" id="A0A067M8H1">
    <property type="interactions" value="232"/>
</dbReference>
<evidence type="ECO:0000256" key="9">
    <source>
        <dbReference type="ARBA" id="ARBA00032122"/>
    </source>
</evidence>
<comment type="pathway">
    <text evidence="1 10">Sulfur metabolism; glutathione biosynthesis; glutathione from L-cysteine and L-glutamate: step 1/2.</text>
</comment>
<evidence type="ECO:0000256" key="2">
    <source>
        <dbReference type="ARBA" id="ARBA00008100"/>
    </source>
</evidence>
<evidence type="ECO:0000256" key="7">
    <source>
        <dbReference type="ARBA" id="ARBA00022840"/>
    </source>
</evidence>
<dbReference type="FunFam" id="3.30.590.50:FF:000002">
    <property type="entry name" value="Glutamate--cysteine ligase catalytic subunit"/>
    <property type="match status" value="1"/>
</dbReference>
<dbReference type="HOGENOM" id="CLU_010467_0_0_1"/>
<sequence>MGLLTEGSFLSWDQAEKYANHIRKHGITQFLNVWDRQKGRRDPFLWGDEIEYMVISYDHEGKNARLALRQSEILDAFHQLVQDTCANKAMALPNFVPETSAYMIESTPGTPLTGSLNDLLSVENCMRHRRSLLRRLLKSDEALVSLTSFPRLGAGGVFTEPHYEPSTTEPHHSLFIPREVVGPHVRHRAINENITLRRGSKPPINIPVFFDANTPQPFFDPTIPPDLSPIDAESILPDHIYLDSSEGGFGCCCLQVTFQAANVDEAKRVYDALIPVGPIMLALTAASPAYKGHLADVDCRWNVIGDSADDRTQEERSEKSQQIPKSRYAGNYSYISSDFNNRNEHNDSSMPYDEAVYEQLINHGIEEPLATHIARLYIRDPLLVIPETINQDDANSIDHFETIQSTNWQAVRFKIPPPNSPIGWRVEFRTMEVQLTDFENAAFAVFLILLSRAIVKYGVNFYIPISLVDENMERAQKRSAVTEEKFWFRKDVFSASTPPPSQTHTPTHSPSAKKPSLDAPAENTAAVALNAVSPPWSQDSLSSNVSQTQYVEMTVGEIINGKGEVFPGLLGLVNAYVNSMDVDQGEKQKLGKYLDLIKRRGNGSLCTTATWIRNFIRAHPAYANDSVVTEEINYDLITALEQIENATRRANDLLPEEYPEWVSDEASTNPIQSA</sequence>
<feature type="compositionally biased region" description="Low complexity" evidence="11">
    <location>
        <begin position="502"/>
        <end position="512"/>
    </location>
</feature>
<comment type="catalytic activity">
    <reaction evidence="10">
        <text>L-cysteine + L-glutamate + ATP = gamma-L-glutamyl-L-cysteine + ADP + phosphate + H(+)</text>
        <dbReference type="Rhea" id="RHEA:13285"/>
        <dbReference type="ChEBI" id="CHEBI:15378"/>
        <dbReference type="ChEBI" id="CHEBI:29985"/>
        <dbReference type="ChEBI" id="CHEBI:30616"/>
        <dbReference type="ChEBI" id="CHEBI:35235"/>
        <dbReference type="ChEBI" id="CHEBI:43474"/>
        <dbReference type="ChEBI" id="CHEBI:58173"/>
        <dbReference type="ChEBI" id="CHEBI:456216"/>
        <dbReference type="EC" id="6.3.2.2"/>
    </reaction>
</comment>
<proteinExistence type="inferred from homology"/>
<evidence type="ECO:0000256" key="5">
    <source>
        <dbReference type="ARBA" id="ARBA00022684"/>
    </source>
</evidence>
<dbReference type="Pfam" id="PF03074">
    <property type="entry name" value="GCS"/>
    <property type="match status" value="1"/>
</dbReference>
<dbReference type="EC" id="6.3.2.2" evidence="3 10"/>
<evidence type="ECO:0000313" key="12">
    <source>
        <dbReference type="EMBL" id="KDQ08172.1"/>
    </source>
</evidence>
<dbReference type="SUPFAM" id="SSF55931">
    <property type="entry name" value="Glutamine synthetase/guanido kinase"/>
    <property type="match status" value="1"/>
</dbReference>
<name>A0A067M8H1_BOTB1</name>
<dbReference type="InParanoid" id="A0A067M8H1"/>
<dbReference type="InterPro" id="IPR014746">
    <property type="entry name" value="Gln_synth/guanido_kin_cat_dom"/>
</dbReference>
<gene>
    <name evidence="12" type="ORF">BOTBODRAFT_118965</name>
</gene>
<dbReference type="GO" id="GO:0017109">
    <property type="term" value="C:glutamate-cysteine ligase complex"/>
    <property type="evidence" value="ECO:0007669"/>
    <property type="project" value="TreeGrafter"/>
</dbReference>
<protein>
    <recommendedName>
        <fullName evidence="3 10">Glutamate--cysteine ligase</fullName>
        <ecNumber evidence="3 10">6.3.2.2</ecNumber>
    </recommendedName>
    <alternativeName>
        <fullName evidence="9 10">Gamma-ECS</fullName>
    </alternativeName>
    <alternativeName>
        <fullName evidence="8 10">Gamma-glutamylcysteine synthetase</fullName>
    </alternativeName>
</protein>
<dbReference type="GO" id="GO:0006750">
    <property type="term" value="P:glutathione biosynthetic process"/>
    <property type="evidence" value="ECO:0007669"/>
    <property type="project" value="UniProtKB-UniRule"/>
</dbReference>
<keyword evidence="13" id="KW-1185">Reference proteome</keyword>
<dbReference type="GO" id="GO:0004357">
    <property type="term" value="F:glutamate-cysteine ligase activity"/>
    <property type="evidence" value="ECO:0007669"/>
    <property type="project" value="UniProtKB-UniRule"/>
</dbReference>
<dbReference type="OrthoDB" id="7939818at2759"/>
<evidence type="ECO:0000256" key="4">
    <source>
        <dbReference type="ARBA" id="ARBA00022598"/>
    </source>
</evidence>
<evidence type="ECO:0000256" key="8">
    <source>
        <dbReference type="ARBA" id="ARBA00030585"/>
    </source>
</evidence>
<accession>A0A067M8H1</accession>
<evidence type="ECO:0000256" key="6">
    <source>
        <dbReference type="ARBA" id="ARBA00022741"/>
    </source>
</evidence>
<feature type="region of interest" description="Disordered" evidence="11">
    <location>
        <begin position="494"/>
        <end position="519"/>
    </location>
</feature>
<reference evidence="13" key="1">
    <citation type="journal article" date="2014" name="Proc. Natl. Acad. Sci. U.S.A.">
        <title>Extensive sampling of basidiomycete genomes demonstrates inadequacy of the white-rot/brown-rot paradigm for wood decay fungi.</title>
        <authorList>
            <person name="Riley R."/>
            <person name="Salamov A.A."/>
            <person name="Brown D.W."/>
            <person name="Nagy L.G."/>
            <person name="Floudas D."/>
            <person name="Held B.W."/>
            <person name="Levasseur A."/>
            <person name="Lombard V."/>
            <person name="Morin E."/>
            <person name="Otillar R."/>
            <person name="Lindquist E.A."/>
            <person name="Sun H."/>
            <person name="LaButti K.M."/>
            <person name="Schmutz J."/>
            <person name="Jabbour D."/>
            <person name="Luo H."/>
            <person name="Baker S.E."/>
            <person name="Pisabarro A.G."/>
            <person name="Walton J.D."/>
            <person name="Blanchette R.A."/>
            <person name="Henrissat B."/>
            <person name="Martin F."/>
            <person name="Cullen D."/>
            <person name="Hibbett D.S."/>
            <person name="Grigoriev I.V."/>
        </authorList>
    </citation>
    <scope>NUCLEOTIDE SEQUENCE [LARGE SCALE GENOMIC DNA]</scope>
    <source>
        <strain evidence="13">FD-172 SS1</strain>
    </source>
</reference>
<dbReference type="Gene3D" id="1.10.8.960">
    <property type="match status" value="1"/>
</dbReference>
<dbReference type="PANTHER" id="PTHR11164">
    <property type="entry name" value="GLUTAMATE CYSTEINE LIGASE"/>
    <property type="match status" value="1"/>
</dbReference>
<dbReference type="PANTHER" id="PTHR11164:SF0">
    <property type="entry name" value="GLUTAMATE--CYSTEINE LIGASE CATALYTIC SUBUNIT"/>
    <property type="match status" value="1"/>
</dbReference>
<organism evidence="12 13">
    <name type="scientific">Botryobasidium botryosum (strain FD-172 SS1)</name>
    <dbReference type="NCBI Taxonomy" id="930990"/>
    <lineage>
        <taxon>Eukaryota</taxon>
        <taxon>Fungi</taxon>
        <taxon>Dikarya</taxon>
        <taxon>Basidiomycota</taxon>
        <taxon>Agaricomycotina</taxon>
        <taxon>Agaricomycetes</taxon>
        <taxon>Cantharellales</taxon>
        <taxon>Botryobasidiaceae</taxon>
        <taxon>Botryobasidium</taxon>
    </lineage>
</organism>
<evidence type="ECO:0000256" key="11">
    <source>
        <dbReference type="SAM" id="MobiDB-lite"/>
    </source>
</evidence>
<dbReference type="InterPro" id="IPR004308">
    <property type="entry name" value="GCS"/>
</dbReference>
<keyword evidence="6 10" id="KW-0547">Nucleotide-binding</keyword>
<comment type="similarity">
    <text evidence="2 10">Belongs to the glutamate--cysteine ligase type 3 family.</text>
</comment>